<evidence type="ECO:0000256" key="5">
    <source>
        <dbReference type="ARBA" id="ARBA00038682"/>
    </source>
</evidence>
<protein>
    <submittedName>
        <fullName evidence="8">WD40 repeat-like protein</fullName>
    </submittedName>
</protein>
<name>A0A6A7BPF4_9PEZI</name>
<dbReference type="SUPFAM" id="SSF50978">
    <property type="entry name" value="WD40 repeat-like"/>
    <property type="match status" value="1"/>
</dbReference>
<reference evidence="8" key="1">
    <citation type="journal article" date="2020" name="Stud. Mycol.">
        <title>101 Dothideomycetes genomes: a test case for predicting lifestyles and emergence of pathogens.</title>
        <authorList>
            <person name="Haridas S."/>
            <person name="Albert R."/>
            <person name="Binder M."/>
            <person name="Bloem J."/>
            <person name="Labutti K."/>
            <person name="Salamov A."/>
            <person name="Andreopoulos B."/>
            <person name="Baker S."/>
            <person name="Barry K."/>
            <person name="Bills G."/>
            <person name="Bluhm B."/>
            <person name="Cannon C."/>
            <person name="Castanera R."/>
            <person name="Culley D."/>
            <person name="Daum C."/>
            <person name="Ezra D."/>
            <person name="Gonzalez J."/>
            <person name="Henrissat B."/>
            <person name="Kuo A."/>
            <person name="Liang C."/>
            <person name="Lipzen A."/>
            <person name="Lutzoni F."/>
            <person name="Magnuson J."/>
            <person name="Mondo S."/>
            <person name="Nolan M."/>
            <person name="Ohm R."/>
            <person name="Pangilinan J."/>
            <person name="Park H.-J."/>
            <person name="Ramirez L."/>
            <person name="Alfaro M."/>
            <person name="Sun H."/>
            <person name="Tritt A."/>
            <person name="Yoshinaga Y."/>
            <person name="Zwiers L.-H."/>
            <person name="Turgeon B."/>
            <person name="Goodwin S."/>
            <person name="Spatafora J."/>
            <person name="Crous P."/>
            <person name="Grigoriev I."/>
        </authorList>
    </citation>
    <scope>NUCLEOTIDE SEQUENCE</scope>
    <source>
        <strain evidence="8">CBS 480.64</strain>
    </source>
</reference>
<feature type="compositionally biased region" description="Pro residues" evidence="7">
    <location>
        <begin position="1"/>
        <end position="10"/>
    </location>
</feature>
<proteinExistence type="inferred from homology"/>
<evidence type="ECO:0000256" key="6">
    <source>
        <dbReference type="PROSITE-ProRule" id="PRU00221"/>
    </source>
</evidence>
<accession>A0A6A7BPF4</accession>
<dbReference type="InterPro" id="IPR036322">
    <property type="entry name" value="WD40_repeat_dom_sf"/>
</dbReference>
<comment type="subunit">
    <text evidence="5">Interacts with creB.</text>
</comment>
<gene>
    <name evidence="8" type="ORF">K470DRAFT_261035</name>
</gene>
<dbReference type="AlphaFoldDB" id="A0A6A7BPF4"/>
<dbReference type="InterPro" id="IPR015943">
    <property type="entry name" value="WD40/YVTN_repeat-like_dom_sf"/>
</dbReference>
<feature type="region of interest" description="Disordered" evidence="7">
    <location>
        <begin position="1"/>
        <end position="26"/>
    </location>
</feature>
<dbReference type="Gene3D" id="2.130.10.10">
    <property type="entry name" value="YVTN repeat-like/Quinoprotein amine dehydrogenase"/>
    <property type="match status" value="1"/>
</dbReference>
<dbReference type="PANTHER" id="PTHR14107:SF16">
    <property type="entry name" value="AT02583P"/>
    <property type="match status" value="1"/>
</dbReference>
<feature type="region of interest" description="Disordered" evidence="7">
    <location>
        <begin position="54"/>
        <end position="74"/>
    </location>
</feature>
<dbReference type="GO" id="GO:0045013">
    <property type="term" value="P:carbon catabolite repression of transcription"/>
    <property type="evidence" value="ECO:0007669"/>
    <property type="project" value="TreeGrafter"/>
</dbReference>
<dbReference type="InterPro" id="IPR001680">
    <property type="entry name" value="WD40_rpt"/>
</dbReference>
<dbReference type="GO" id="GO:0032153">
    <property type="term" value="C:cell division site"/>
    <property type="evidence" value="ECO:0007669"/>
    <property type="project" value="TreeGrafter"/>
</dbReference>
<dbReference type="SMART" id="SM00320">
    <property type="entry name" value="WD40"/>
    <property type="match status" value="5"/>
</dbReference>
<dbReference type="Proteomes" id="UP000799421">
    <property type="component" value="Unassembled WGS sequence"/>
</dbReference>
<keyword evidence="9" id="KW-1185">Reference proteome</keyword>
<evidence type="ECO:0000256" key="1">
    <source>
        <dbReference type="ARBA" id="ARBA00022574"/>
    </source>
</evidence>
<dbReference type="GO" id="GO:0051286">
    <property type="term" value="C:cell tip"/>
    <property type="evidence" value="ECO:0007669"/>
    <property type="project" value="TreeGrafter"/>
</dbReference>
<dbReference type="InterPro" id="IPR051362">
    <property type="entry name" value="WD_repeat_creC_regulators"/>
</dbReference>
<organism evidence="8 9">
    <name type="scientific">Piedraia hortae CBS 480.64</name>
    <dbReference type="NCBI Taxonomy" id="1314780"/>
    <lineage>
        <taxon>Eukaryota</taxon>
        <taxon>Fungi</taxon>
        <taxon>Dikarya</taxon>
        <taxon>Ascomycota</taxon>
        <taxon>Pezizomycotina</taxon>
        <taxon>Dothideomycetes</taxon>
        <taxon>Dothideomycetidae</taxon>
        <taxon>Capnodiales</taxon>
        <taxon>Piedraiaceae</taxon>
        <taxon>Piedraia</taxon>
    </lineage>
</organism>
<dbReference type="Pfam" id="PF00400">
    <property type="entry name" value="WD40"/>
    <property type="match status" value="2"/>
</dbReference>
<dbReference type="EMBL" id="MU006058">
    <property type="protein sequence ID" value="KAF2857213.1"/>
    <property type="molecule type" value="Genomic_DNA"/>
</dbReference>
<comment type="similarity">
    <text evidence="4">Belongs to the WD repeat creC family.</text>
</comment>
<dbReference type="OrthoDB" id="3367at2759"/>
<dbReference type="PROSITE" id="PS50294">
    <property type="entry name" value="WD_REPEATS_REGION"/>
    <property type="match status" value="1"/>
</dbReference>
<evidence type="ECO:0000313" key="8">
    <source>
        <dbReference type="EMBL" id="KAF2857213.1"/>
    </source>
</evidence>
<evidence type="ECO:0000313" key="9">
    <source>
        <dbReference type="Proteomes" id="UP000799421"/>
    </source>
</evidence>
<feature type="compositionally biased region" description="Pro residues" evidence="7">
    <location>
        <begin position="57"/>
        <end position="69"/>
    </location>
</feature>
<comment type="function">
    <text evidence="3">Component of the regulatory network controlling carbon source utilization through ubiquitination and deubiquitination involving creA, creB, creC, creD and acrB. Required to prevent the proteolysis of the CreB deubiquitinating enzyme in the absence of carbon catabolite repression. CreB deubiquitinating enzyme stabilized in a complex with the CreC leads to the expression of genes such as those in the proline and quinate pathways.</text>
</comment>
<sequence>MFTVLPPPPRANGGLYTGAPTGGLETNNSFEQPTGPDYQLVVGEGTYVLSYDLHLATPPPHPTDPPPPNNNALATDLGPPTAGTKLSIVSLSSQKPVVRSLLHGRPGTRPGVPFSIAEETGAEGAYGDGNPALNVVPAKGKRNERGKPKNNILKSNSSYLSRVITPEGLQKRLDARPPEGIMAFANLNRSFVWLDLSSEIKTDNLTKALFTRAHVLCHDVNEMTKSTTNLDVVMGFNTSDIMWYEPMSQKYSRLNKNGIINSTAASDVKWIPNKDALFVSAHYDGMLMVFDKEREDGDFVAEQTHTDDDAKIKFRVKKSIQSPNQRTNPVAAYRISNKKINQVAFSPNDRLLAAVADDGLLTIIDYIDERALDVYRSYFGALTCVTWSPDGRYVLTGGQDDLVSVWSIADRTLVARCVGHDSWVTHVQFDPWRCDERGYRFGSVGEDCQLLLWDFSVGILGRPRAASVLTRHSLSRRESQTTAFRLRTNSTSRLADHEDSQSESAIVHPVESRAKIPSLPPVMARQADPHPLCWVGFGEHSIITSCQDGHIREWSRPSKTSDKVE</sequence>
<evidence type="ECO:0000256" key="7">
    <source>
        <dbReference type="SAM" id="MobiDB-lite"/>
    </source>
</evidence>
<dbReference type="GO" id="GO:0005634">
    <property type="term" value="C:nucleus"/>
    <property type="evidence" value="ECO:0007669"/>
    <property type="project" value="TreeGrafter"/>
</dbReference>
<evidence type="ECO:0000256" key="2">
    <source>
        <dbReference type="ARBA" id="ARBA00022737"/>
    </source>
</evidence>
<evidence type="ECO:0000256" key="4">
    <source>
        <dbReference type="ARBA" id="ARBA00038107"/>
    </source>
</evidence>
<keyword evidence="1 6" id="KW-0853">WD repeat</keyword>
<evidence type="ECO:0000256" key="3">
    <source>
        <dbReference type="ARBA" id="ARBA00037241"/>
    </source>
</evidence>
<dbReference type="PROSITE" id="PS50082">
    <property type="entry name" value="WD_REPEATS_2"/>
    <property type="match status" value="1"/>
</dbReference>
<keyword evidence="2" id="KW-0677">Repeat</keyword>
<feature type="repeat" description="WD" evidence="6">
    <location>
        <begin position="375"/>
        <end position="416"/>
    </location>
</feature>
<dbReference type="PANTHER" id="PTHR14107">
    <property type="entry name" value="WD REPEAT PROTEIN"/>
    <property type="match status" value="1"/>
</dbReference>